<gene>
    <name evidence="1" type="ORF">C5O25_11380</name>
</gene>
<comment type="caution">
    <text evidence="1">The sequence shown here is derived from an EMBL/GenBank/DDBJ whole genome shotgun (WGS) entry which is preliminary data.</text>
</comment>
<protein>
    <submittedName>
        <fullName evidence="1">Uncharacterized protein</fullName>
    </submittedName>
</protein>
<reference evidence="2" key="1">
    <citation type="submission" date="2018-02" db="EMBL/GenBank/DDBJ databases">
        <authorList>
            <person name="Clavel T."/>
            <person name="Strowig T."/>
        </authorList>
    </citation>
    <scope>NUCLEOTIDE SEQUENCE [LARGE SCALE GENOMIC DNA]</scope>
    <source>
        <strain evidence="2">DSM 100764</strain>
    </source>
</reference>
<evidence type="ECO:0000313" key="1">
    <source>
        <dbReference type="EMBL" id="PWB06096.1"/>
    </source>
</evidence>
<evidence type="ECO:0000313" key="2">
    <source>
        <dbReference type="Proteomes" id="UP000244925"/>
    </source>
</evidence>
<dbReference type="AlphaFoldDB" id="A0A2V1IVL9"/>
<dbReference type="Proteomes" id="UP000244925">
    <property type="component" value="Unassembled WGS sequence"/>
</dbReference>
<accession>A0A2V1IVL9</accession>
<name>A0A2V1IVL9_9BACT</name>
<dbReference type="RefSeq" id="WP_107036862.1">
    <property type="nucleotide sequence ID" value="NZ_CP098825.1"/>
</dbReference>
<proteinExistence type="predicted"/>
<dbReference type="GeneID" id="93423933"/>
<organism evidence="1 2">
    <name type="scientific">Paramuribaculum intestinale</name>
    <dbReference type="NCBI Taxonomy" id="2094151"/>
    <lineage>
        <taxon>Bacteria</taxon>
        <taxon>Pseudomonadati</taxon>
        <taxon>Bacteroidota</taxon>
        <taxon>Bacteroidia</taxon>
        <taxon>Bacteroidales</taxon>
        <taxon>Muribaculaceae</taxon>
        <taxon>Paramuribaculum</taxon>
    </lineage>
</organism>
<dbReference type="EMBL" id="PUBV01000035">
    <property type="protein sequence ID" value="PWB06096.1"/>
    <property type="molecule type" value="Genomic_DNA"/>
</dbReference>
<keyword evidence="2" id="KW-1185">Reference proteome</keyword>
<sequence>MKKFLLYLTGIFIPVSMLVLLEGCSSEEDIPYKNSTERTIAEEYLEASEKAAVLNKDAFNEIGVSISSRATTKDDIVGYLLTLSPEEIEDLYISLDGENQEIKTDELVSLKLDSLMQVAPAEDVAKLYSLMDDYVSAGGHSVTRLETACTSIESPIVRGMAVNSAAIYDNITTPETAASLATVSRTTRACVLQLAFDCGGIAIGACSTAMDFADGNYGFAIIGCVHDVVSIVSAIRSYHRCERLAAWR</sequence>